<keyword evidence="3" id="KW-1185">Reference proteome</keyword>
<name>A0A0M0J784_9EUKA</name>
<evidence type="ECO:0000313" key="2">
    <source>
        <dbReference type="EMBL" id="KOO22217.1"/>
    </source>
</evidence>
<dbReference type="Proteomes" id="UP000037460">
    <property type="component" value="Unassembled WGS sequence"/>
</dbReference>
<evidence type="ECO:0000256" key="1">
    <source>
        <dbReference type="SAM" id="MobiDB-lite"/>
    </source>
</evidence>
<organism evidence="2 3">
    <name type="scientific">Chrysochromulina tobinii</name>
    <dbReference type="NCBI Taxonomy" id="1460289"/>
    <lineage>
        <taxon>Eukaryota</taxon>
        <taxon>Haptista</taxon>
        <taxon>Haptophyta</taxon>
        <taxon>Prymnesiophyceae</taxon>
        <taxon>Prymnesiales</taxon>
        <taxon>Chrysochromulinaceae</taxon>
        <taxon>Chrysochromulina</taxon>
    </lineage>
</organism>
<accession>A0A0M0J784</accession>
<protein>
    <submittedName>
        <fullName evidence="2">Uncharacterized protein</fullName>
    </submittedName>
</protein>
<comment type="caution">
    <text evidence="2">The sequence shown here is derived from an EMBL/GenBank/DDBJ whole genome shotgun (WGS) entry which is preliminary data.</text>
</comment>
<dbReference type="EMBL" id="JWZX01003300">
    <property type="protein sequence ID" value="KOO22217.1"/>
    <property type="molecule type" value="Genomic_DNA"/>
</dbReference>
<proteinExistence type="predicted"/>
<reference evidence="3" key="1">
    <citation type="journal article" date="2015" name="PLoS Genet.">
        <title>Genome Sequence and Transcriptome Analyses of Chrysochromulina tobin: Metabolic Tools for Enhanced Algal Fitness in the Prominent Order Prymnesiales (Haptophyceae).</title>
        <authorList>
            <person name="Hovde B.T."/>
            <person name="Deodato C.R."/>
            <person name="Hunsperger H.M."/>
            <person name="Ryken S.A."/>
            <person name="Yost W."/>
            <person name="Jha R.K."/>
            <person name="Patterson J."/>
            <person name="Monnat R.J. Jr."/>
            <person name="Barlow S.B."/>
            <person name="Starkenburg S.R."/>
            <person name="Cattolico R.A."/>
        </authorList>
    </citation>
    <scope>NUCLEOTIDE SEQUENCE</scope>
    <source>
        <strain evidence="3">CCMP291</strain>
    </source>
</reference>
<feature type="region of interest" description="Disordered" evidence="1">
    <location>
        <begin position="404"/>
        <end position="426"/>
    </location>
</feature>
<dbReference type="AlphaFoldDB" id="A0A0M0J784"/>
<gene>
    <name evidence="2" type="ORF">Ctob_014205</name>
</gene>
<evidence type="ECO:0000313" key="3">
    <source>
        <dbReference type="Proteomes" id="UP000037460"/>
    </source>
</evidence>
<sequence>MPVSFKLHYAPAAAGAGAIDVKRTRARHPLYEDAGSTRVDGWLLSAPRDGAALGGAAGVFPGTIAKVCMAFVTCGDDIVERTLADYGLIKDVAWTRFIATLAAIHGGEGATPITLGSFYEDIDAKISRATPAQRADLTLRLADLDTSIALVSAPTPPPAGNTDAAIQEAYVAAQAAWEGGNTHPYACLRELKFGMLRDDSTGHLHALGRLMCALPSWAVPGVRSETAFKRALQTLGNVALEGQGLGSVHDAADAADCLASKLKRIDIPRAMESFGGPHQESRTRALISEMRAVDSAAVRQDLLRDRLIGVVSRLPGVRALLGVRNDGGCELSGPSGFALLAEVATRMGIIRNEADFAWAQLRALCDEIGHLDEMLRAEPWVGRTARERADHAIDLHRAQARRASAASTHYSTPDRPAGGHGSDSALTAAESRIRGSVPKHFQGDLSGALSQKQYIDLKRDILAAVAAGGSAAMLNALQIAASGVGLDHTNSPKARVWCPLIALLAEGSSRGIDAAALDPELQVLTDAARDAWPELIGRTAGLQLALDGVTLPTELVGWEMPELAKAFQSSDWRHIDLGAAFEAARAKMRNEPFEAGPAADAYTTRANIENAIEVAESLLSLRGFGGNGKGTLPYILDEIRTSWMLYGGKGAHPKTLTKLKEEGRAYAVATLEHFGRVRHAALATKNPRAPDHARKTTPAAEQRWALHVSKLQGSLDLAGWHSI</sequence>